<gene>
    <name evidence="1" type="ORF">LCGC14_1485850</name>
</gene>
<organism evidence="1">
    <name type="scientific">marine sediment metagenome</name>
    <dbReference type="NCBI Taxonomy" id="412755"/>
    <lineage>
        <taxon>unclassified sequences</taxon>
        <taxon>metagenomes</taxon>
        <taxon>ecological metagenomes</taxon>
    </lineage>
</organism>
<proteinExistence type="predicted"/>
<name>A0A0F9MA28_9ZZZZ</name>
<reference evidence="1" key="1">
    <citation type="journal article" date="2015" name="Nature">
        <title>Complex archaea that bridge the gap between prokaryotes and eukaryotes.</title>
        <authorList>
            <person name="Spang A."/>
            <person name="Saw J.H."/>
            <person name="Jorgensen S.L."/>
            <person name="Zaremba-Niedzwiedzka K."/>
            <person name="Martijn J."/>
            <person name="Lind A.E."/>
            <person name="van Eijk R."/>
            <person name="Schleper C."/>
            <person name="Guy L."/>
            <person name="Ettema T.J."/>
        </authorList>
    </citation>
    <scope>NUCLEOTIDE SEQUENCE</scope>
</reference>
<dbReference type="Gene3D" id="2.60.120.560">
    <property type="entry name" value="Exo-inulinase, domain 1"/>
    <property type="match status" value="1"/>
</dbReference>
<evidence type="ECO:0000313" key="1">
    <source>
        <dbReference type="EMBL" id="KKM65977.1"/>
    </source>
</evidence>
<accession>A0A0F9MA28</accession>
<sequence length="282" mass="29896">MADVWTAPSGPAAGVSSRAEMISQRTDNVDVLSRAIDGDVSASTIKHRHKSGTFAALPAAGKAGRLYRATDTEQVFWDDGSDWRQVGGVWPHDSFDRANSSSLGTSNSGHAWTEEAGDWAINSNVLKLVTPSGINSVASLSLGGLAEMHRKVSCLLTTHGIPASIDVGVIIRYLDQDNYLFAEIVNGAGALHIVRRTSAGFTSLANRGFSIAVATGYVLEIEQYGPIVVARVRNSQSGASLAHIDYSTAADTVTPFVGATKVGFRIVNASGDQIHTFWVEGH</sequence>
<protein>
    <submittedName>
        <fullName evidence="1">Uncharacterized protein</fullName>
    </submittedName>
</protein>
<dbReference type="EMBL" id="LAZR01010624">
    <property type="protein sequence ID" value="KKM65977.1"/>
    <property type="molecule type" value="Genomic_DNA"/>
</dbReference>
<dbReference type="AlphaFoldDB" id="A0A0F9MA28"/>
<comment type="caution">
    <text evidence="1">The sequence shown here is derived from an EMBL/GenBank/DDBJ whole genome shotgun (WGS) entry which is preliminary data.</text>
</comment>